<feature type="domain" description="Rab-GAP TBC" evidence="1">
    <location>
        <begin position="56"/>
        <end position="225"/>
    </location>
</feature>
<dbReference type="PANTHER" id="PTHR47219:SF9">
    <property type="entry name" value="GTPASE ACTIVATING PROTEIN AND CENTROSOME-ASSOCIATED, ISOFORM B"/>
    <property type="match status" value="1"/>
</dbReference>
<dbReference type="GO" id="GO:0031267">
    <property type="term" value="F:small GTPase binding"/>
    <property type="evidence" value="ECO:0007669"/>
    <property type="project" value="TreeGrafter"/>
</dbReference>
<dbReference type="GO" id="GO:0005096">
    <property type="term" value="F:GTPase activator activity"/>
    <property type="evidence" value="ECO:0007669"/>
    <property type="project" value="TreeGrafter"/>
</dbReference>
<proteinExistence type="predicted"/>
<dbReference type="EMBL" id="MPUH01000046">
    <property type="protein sequence ID" value="OMJ93235.1"/>
    <property type="molecule type" value="Genomic_DNA"/>
</dbReference>
<evidence type="ECO:0000259" key="1">
    <source>
        <dbReference type="PROSITE" id="PS50086"/>
    </source>
</evidence>
<keyword evidence="3" id="KW-1185">Reference proteome</keyword>
<dbReference type="PANTHER" id="PTHR47219">
    <property type="entry name" value="RAB GTPASE-ACTIVATING PROTEIN 1-LIKE"/>
    <property type="match status" value="1"/>
</dbReference>
<gene>
    <name evidence="2" type="ORF">SteCoe_3812</name>
</gene>
<dbReference type="PROSITE" id="PS50086">
    <property type="entry name" value="TBC_RABGAP"/>
    <property type="match status" value="1"/>
</dbReference>
<dbReference type="Proteomes" id="UP000187209">
    <property type="component" value="Unassembled WGS sequence"/>
</dbReference>
<evidence type="ECO:0000313" key="2">
    <source>
        <dbReference type="EMBL" id="OMJ93235.1"/>
    </source>
</evidence>
<dbReference type="Pfam" id="PF00566">
    <property type="entry name" value="RabGAP-TBC"/>
    <property type="match status" value="1"/>
</dbReference>
<dbReference type="AlphaFoldDB" id="A0A1R2CW73"/>
<sequence length="317" mass="36853">MSSKIELSLYNAISLESEHFPQCQCNKAHSGPRCLTITPSDPESCKKAQKWIKRSKFPQDPKSTYHKLVRMALNEPNNNQVALDASRTCSQVEYFASGSGRQAMIRLISAFCIYSPVLGYVQGMNYIVAALLWHATEFEAFWLFVVLIEDFELRDNFLPGFPGLKKHAHIVDFLINNHIPRLYTHFLNLSVSVELFATDWFLTLFCKNVPIQFSGYVLKHFFRQGWIFFYKLCLEILVRLCDKILLARTFAEILVYFKPQDHSVKQWKVFMKNLEKGRDKGNWKKIVKSASVQDIDENFLYYLSHNANNVLENLDEI</sequence>
<dbReference type="OrthoDB" id="313278at2759"/>
<comment type="caution">
    <text evidence="2">The sequence shown here is derived from an EMBL/GenBank/DDBJ whole genome shotgun (WGS) entry which is preliminary data.</text>
</comment>
<dbReference type="InterPro" id="IPR035969">
    <property type="entry name" value="Rab-GAP_TBC_sf"/>
</dbReference>
<dbReference type="SUPFAM" id="SSF47923">
    <property type="entry name" value="Ypt/Rab-GAP domain of gyp1p"/>
    <property type="match status" value="2"/>
</dbReference>
<dbReference type="Gene3D" id="1.10.472.80">
    <property type="entry name" value="Ypt/Rab-GAP domain of gyp1p, domain 3"/>
    <property type="match status" value="1"/>
</dbReference>
<protein>
    <recommendedName>
        <fullName evidence="1">Rab-GAP TBC domain-containing protein</fullName>
    </recommendedName>
</protein>
<dbReference type="InterPro" id="IPR050302">
    <property type="entry name" value="Rab_GAP_TBC_domain"/>
</dbReference>
<organism evidence="2 3">
    <name type="scientific">Stentor coeruleus</name>
    <dbReference type="NCBI Taxonomy" id="5963"/>
    <lineage>
        <taxon>Eukaryota</taxon>
        <taxon>Sar</taxon>
        <taxon>Alveolata</taxon>
        <taxon>Ciliophora</taxon>
        <taxon>Postciliodesmatophora</taxon>
        <taxon>Heterotrichea</taxon>
        <taxon>Heterotrichida</taxon>
        <taxon>Stentoridae</taxon>
        <taxon>Stentor</taxon>
    </lineage>
</organism>
<name>A0A1R2CW73_9CILI</name>
<accession>A0A1R2CW73</accession>
<dbReference type="SMART" id="SM00164">
    <property type="entry name" value="TBC"/>
    <property type="match status" value="1"/>
</dbReference>
<evidence type="ECO:0000313" key="3">
    <source>
        <dbReference type="Proteomes" id="UP000187209"/>
    </source>
</evidence>
<dbReference type="InterPro" id="IPR000195">
    <property type="entry name" value="Rab-GAP-TBC_dom"/>
</dbReference>
<dbReference type="Gene3D" id="1.10.8.270">
    <property type="entry name" value="putative rabgap domain of human tbc1 domain family member 14 like domains"/>
    <property type="match status" value="1"/>
</dbReference>
<reference evidence="2 3" key="1">
    <citation type="submission" date="2016-11" db="EMBL/GenBank/DDBJ databases">
        <title>The macronuclear genome of Stentor coeruleus: a giant cell with tiny introns.</title>
        <authorList>
            <person name="Slabodnick M."/>
            <person name="Ruby J.G."/>
            <person name="Reiff S.B."/>
            <person name="Swart E.C."/>
            <person name="Gosai S."/>
            <person name="Prabakaran S."/>
            <person name="Witkowska E."/>
            <person name="Larue G.E."/>
            <person name="Fisher S."/>
            <person name="Freeman R.M."/>
            <person name="Gunawardena J."/>
            <person name="Chu W."/>
            <person name="Stover N.A."/>
            <person name="Gregory B.D."/>
            <person name="Nowacki M."/>
            <person name="Derisi J."/>
            <person name="Roy S.W."/>
            <person name="Marshall W.F."/>
            <person name="Sood P."/>
        </authorList>
    </citation>
    <scope>NUCLEOTIDE SEQUENCE [LARGE SCALE GENOMIC DNA]</scope>
    <source>
        <strain evidence="2">WM001</strain>
    </source>
</reference>